<evidence type="ECO:0000256" key="1">
    <source>
        <dbReference type="SAM" id="Phobius"/>
    </source>
</evidence>
<name>A0A6J6NIW4_9ZZZZ</name>
<accession>A0A6J6NIW4</accession>
<gene>
    <name evidence="2" type="ORF">UFOPK2399_00323</name>
</gene>
<feature type="transmembrane region" description="Helical" evidence="1">
    <location>
        <begin position="39"/>
        <end position="58"/>
    </location>
</feature>
<protein>
    <submittedName>
        <fullName evidence="2">Unannotated protein</fullName>
    </submittedName>
</protein>
<keyword evidence="1" id="KW-0472">Membrane</keyword>
<evidence type="ECO:0000313" key="2">
    <source>
        <dbReference type="EMBL" id="CAB4686309.1"/>
    </source>
</evidence>
<keyword evidence="1" id="KW-1133">Transmembrane helix</keyword>
<organism evidence="2">
    <name type="scientific">freshwater metagenome</name>
    <dbReference type="NCBI Taxonomy" id="449393"/>
    <lineage>
        <taxon>unclassified sequences</taxon>
        <taxon>metagenomes</taxon>
        <taxon>ecological metagenomes</taxon>
    </lineage>
</organism>
<reference evidence="2" key="1">
    <citation type="submission" date="2020-05" db="EMBL/GenBank/DDBJ databases">
        <authorList>
            <person name="Chiriac C."/>
            <person name="Salcher M."/>
            <person name="Ghai R."/>
            <person name="Kavagutti S V."/>
        </authorList>
    </citation>
    <scope>NUCLEOTIDE SEQUENCE</scope>
</reference>
<sequence length="63" mass="7131">MLALVRERFTMNQVRVGLIALLVVGATLAAVGHRSENRFLIALSYGVFFVVAFVVLAWRRRVR</sequence>
<dbReference type="EMBL" id="CAEZXP010000001">
    <property type="protein sequence ID" value="CAB4686309.1"/>
    <property type="molecule type" value="Genomic_DNA"/>
</dbReference>
<dbReference type="AlphaFoldDB" id="A0A6J6NIW4"/>
<keyword evidence="1" id="KW-0812">Transmembrane</keyword>
<proteinExistence type="predicted"/>